<comment type="caution">
    <text evidence="1">The sequence shown here is derived from an EMBL/GenBank/DDBJ whole genome shotgun (WGS) entry which is preliminary data.</text>
</comment>
<protein>
    <submittedName>
        <fullName evidence="1">Uncharacterized protein</fullName>
    </submittedName>
</protein>
<dbReference type="AlphaFoldDB" id="A0A932GPH6"/>
<reference evidence="1" key="1">
    <citation type="submission" date="2020-07" db="EMBL/GenBank/DDBJ databases">
        <title>Huge and variable diversity of episymbiotic CPR bacteria and DPANN archaea in groundwater ecosystems.</title>
        <authorList>
            <person name="He C.Y."/>
            <person name="Keren R."/>
            <person name="Whittaker M."/>
            <person name="Farag I.F."/>
            <person name="Doudna J."/>
            <person name="Cate J.H.D."/>
            <person name="Banfield J.F."/>
        </authorList>
    </citation>
    <scope>NUCLEOTIDE SEQUENCE</scope>
    <source>
        <strain evidence="1">NC_groundwater_717_Ag_S-0.2um_59_8</strain>
    </source>
</reference>
<proteinExistence type="predicted"/>
<sequence length="96" mass="10131">MLAHEMDYEMTQTSPSVVAASTTGFGSSMMAYSAGLLAHFIRGLGYKAVPCGNDTALSIPLAVDAGLGELGPFRWPTTSPSIWACKPSVRHARSAR</sequence>
<accession>A0A932GPH6</accession>
<dbReference type="EMBL" id="JACPSX010000125">
    <property type="protein sequence ID" value="MBI3014776.1"/>
    <property type="molecule type" value="Genomic_DNA"/>
</dbReference>
<evidence type="ECO:0000313" key="1">
    <source>
        <dbReference type="EMBL" id="MBI3014776.1"/>
    </source>
</evidence>
<evidence type="ECO:0000313" key="2">
    <source>
        <dbReference type="Proteomes" id="UP000741360"/>
    </source>
</evidence>
<gene>
    <name evidence="1" type="ORF">HYY65_06905</name>
</gene>
<dbReference type="Proteomes" id="UP000741360">
    <property type="component" value="Unassembled WGS sequence"/>
</dbReference>
<name>A0A932GPH6_UNCTE</name>
<organism evidence="1 2">
    <name type="scientific">Tectimicrobiota bacterium</name>
    <dbReference type="NCBI Taxonomy" id="2528274"/>
    <lineage>
        <taxon>Bacteria</taxon>
        <taxon>Pseudomonadati</taxon>
        <taxon>Nitrospinota/Tectimicrobiota group</taxon>
        <taxon>Candidatus Tectimicrobiota</taxon>
    </lineage>
</organism>